<dbReference type="Proteomes" id="UP001239111">
    <property type="component" value="Chromosome 1"/>
</dbReference>
<name>A0ACC2PWR7_9HYME</name>
<protein>
    <submittedName>
        <fullName evidence="1">Uncharacterized protein</fullName>
    </submittedName>
</protein>
<evidence type="ECO:0000313" key="2">
    <source>
        <dbReference type="Proteomes" id="UP001239111"/>
    </source>
</evidence>
<organism evidence="1 2">
    <name type="scientific">Eretmocerus hayati</name>
    <dbReference type="NCBI Taxonomy" id="131215"/>
    <lineage>
        <taxon>Eukaryota</taxon>
        <taxon>Metazoa</taxon>
        <taxon>Ecdysozoa</taxon>
        <taxon>Arthropoda</taxon>
        <taxon>Hexapoda</taxon>
        <taxon>Insecta</taxon>
        <taxon>Pterygota</taxon>
        <taxon>Neoptera</taxon>
        <taxon>Endopterygota</taxon>
        <taxon>Hymenoptera</taxon>
        <taxon>Apocrita</taxon>
        <taxon>Proctotrupomorpha</taxon>
        <taxon>Chalcidoidea</taxon>
        <taxon>Aphelinidae</taxon>
        <taxon>Aphelininae</taxon>
        <taxon>Eretmocerus</taxon>
    </lineage>
</organism>
<dbReference type="EMBL" id="CM056741">
    <property type="protein sequence ID" value="KAJ8687827.1"/>
    <property type="molecule type" value="Genomic_DNA"/>
</dbReference>
<comment type="caution">
    <text evidence="1">The sequence shown here is derived from an EMBL/GenBank/DDBJ whole genome shotgun (WGS) entry which is preliminary data.</text>
</comment>
<reference evidence="1" key="1">
    <citation type="submission" date="2023-04" db="EMBL/GenBank/DDBJ databases">
        <title>A chromosome-level genome assembly of the parasitoid wasp Eretmocerus hayati.</title>
        <authorList>
            <person name="Zhong Y."/>
            <person name="Liu S."/>
            <person name="Liu Y."/>
        </authorList>
    </citation>
    <scope>NUCLEOTIDE SEQUENCE</scope>
    <source>
        <strain evidence="1">ZJU_SS_LIU_2023</strain>
    </source>
</reference>
<evidence type="ECO:0000313" key="1">
    <source>
        <dbReference type="EMBL" id="KAJ8687827.1"/>
    </source>
</evidence>
<accession>A0ACC2PWR7</accession>
<keyword evidence="2" id="KW-1185">Reference proteome</keyword>
<proteinExistence type="predicted"/>
<gene>
    <name evidence="1" type="ORF">QAD02_023621</name>
</gene>
<sequence length="1108" mass="125408">MEASQELTTDSVATTHANTNDEKEVVDNNNSQNTMKISSSMENLKPLKDQAAIRRCSIACTDLTNVDSRTTSMTGGNEDEHIPKLTRHERFSCQETIPENDDFNMEKIGRYLEANPGQAEAWIRENASPELKLRLQTCCLSAPCTSKKSSSTSQQQDSSERSKGNSVTSDLFQSWLASSSPIKRSSRSPSRCSRSPNSIQGRRDELARLNEADLFMELIRDVANELDINVLCHKILININMLTQADRGSLFLTKGTSEDRYLVAKLFDVTVDTEFEEAVKKASMEEIRIPFGLGIAGYVAQTKQIVNIKDAYEDPRFNSEIDERTGYKTSLILAMPICNYEGDVIGVAQIINKTNGGKEFSDHDVEIFQRYLTFCGIGIQNAQLFELSVLEYRRNQILLNLARNIFEEQNNLECLVTKIMTEAKELLKCERCIVYLLDLDCGEKGHLDKIVQRPGKAIQESRKPLSRRESNNIEMEDIVSQLEVETSKFTLVFEMENGTQEAKIYRPTRGNLASPLGQIASYVAATGQILNIGDVASWSKRQIFQVGSEPTRSILCMPVANGQREVIGVAQLINKDNGFSFTDSDVTIFEAFAIFCGLGIHNTQMYESACKLMAKQKVALECLSYHATASNEDAIKLMTDEVQSAEIYNLYSFTFIDFDLTDDDTCKATIQMFKSCDLINKFHIPYDVLCRWILSVKKNYRPVKYHNWRHALNVAQMMFAVLKTGKMEQFMTDIEILGLLVACLCHDLDHRGTNNAFQTKTESPLAILYSTSTMEHHHFDQCVMILNSDSNNIFQSLSMADYRRVMRVVENSILSTDLAVYFKKKNYFMELIEDGEFDWQSEDKKELLCGMMMTACDVSAISKPWEIQHKVAKLVADEFFDQGDLEKLQLKEQPVAMMDREKRDELPTMQVGFIDCVCLPLYKVLSETFPWMQPLYDGTLENKRHWQDLAEKVAMGLTWIDHDTIEEPVEEFVTAEPKDIEFTLTTLNCSHSADKKDPAATGVQESTKTLGKFASLRKGSRNLRKGVRHKFSRSLYSKSRSEDSSPSSTQSQQQQQQCSSTPMPTTPTATTTTTFANMFSGKEYQQPQTAAKVLGTERKSRNKLCMLI</sequence>